<dbReference type="Gene3D" id="3.40.1090.10">
    <property type="entry name" value="Cytosolic phospholipase A2 catalytic domain"/>
    <property type="match status" value="2"/>
</dbReference>
<keyword evidence="1 2" id="KW-0443">Lipid metabolism</keyword>
<dbReference type="RefSeq" id="WP_107842124.1">
    <property type="nucleotide sequence ID" value="NZ_JARSFG010000046.1"/>
</dbReference>
<feature type="short sequence motif" description="DGA/G" evidence="2">
    <location>
        <begin position="183"/>
        <end position="185"/>
    </location>
</feature>
<accession>A0AAW9NW02</accession>
<feature type="active site" description="Nucleophile" evidence="2">
    <location>
        <position position="38"/>
    </location>
</feature>
<dbReference type="CDD" id="cd07207">
    <property type="entry name" value="Pat_ExoU_VipD_like"/>
    <property type="match status" value="1"/>
</dbReference>
<sequence length="298" mass="34251">MLIDGVFSGGGLKGFALVGAYQVLEEKNYRFKRVAGTSAGAIMAAFIAAGYNAREIEELLDELNLVTLLDKRKAVFNFPFLKWLNVYRHMGIYRGVALEKWFYRKLADRNIYTFSDLPPGTLKVVASDLSNGKMIVLPDDLVNYGIDANRFPVARALRMSCSIPFFFEPVILKMRNKESVIVDGGVLSNFPFWIFDNRNGKRMRPLLGIKLSSRAEHQQPRQINNGLQLFESLFATMKDAHDQRYISRRHERDIMFIPVEEYSATQFAIDDETKEELITIGRTRAQQFLMSWPKIRLF</sequence>
<organism evidence="4 5">
    <name type="scientific">Metasolibacillus meyeri</name>
    <dbReference type="NCBI Taxonomy" id="1071052"/>
    <lineage>
        <taxon>Bacteria</taxon>
        <taxon>Bacillati</taxon>
        <taxon>Bacillota</taxon>
        <taxon>Bacilli</taxon>
        <taxon>Bacillales</taxon>
        <taxon>Caryophanaceae</taxon>
        <taxon>Metasolibacillus</taxon>
    </lineage>
</organism>
<dbReference type="Pfam" id="PF01734">
    <property type="entry name" value="Patatin"/>
    <property type="match status" value="1"/>
</dbReference>
<dbReference type="PANTHER" id="PTHR46394">
    <property type="entry name" value="ANNEXIN"/>
    <property type="match status" value="1"/>
</dbReference>
<keyword evidence="2" id="KW-0442">Lipid degradation</keyword>
<dbReference type="GO" id="GO:0016042">
    <property type="term" value="P:lipid catabolic process"/>
    <property type="evidence" value="ECO:0007669"/>
    <property type="project" value="UniProtKB-UniRule"/>
</dbReference>
<evidence type="ECO:0000313" key="4">
    <source>
        <dbReference type="EMBL" id="MEC1180816.1"/>
    </source>
</evidence>
<comment type="caution">
    <text evidence="4">The sequence shown here is derived from an EMBL/GenBank/DDBJ whole genome shotgun (WGS) entry which is preliminary data.</text>
</comment>
<gene>
    <name evidence="4" type="ORF">P9B03_20400</name>
</gene>
<feature type="active site" description="Proton acceptor" evidence="2">
    <location>
        <position position="183"/>
    </location>
</feature>
<evidence type="ECO:0000256" key="1">
    <source>
        <dbReference type="ARBA" id="ARBA00023098"/>
    </source>
</evidence>
<evidence type="ECO:0000313" key="5">
    <source>
        <dbReference type="Proteomes" id="UP001344888"/>
    </source>
</evidence>
<dbReference type="InterPro" id="IPR002641">
    <property type="entry name" value="PNPLA_dom"/>
</dbReference>
<reference evidence="4 5" key="1">
    <citation type="submission" date="2023-03" db="EMBL/GenBank/DDBJ databases">
        <title>Bacillus Genome Sequencing.</title>
        <authorList>
            <person name="Dunlap C."/>
        </authorList>
    </citation>
    <scope>NUCLEOTIDE SEQUENCE [LARGE SCALE GENOMIC DNA]</scope>
    <source>
        <strain evidence="4 5">B-59205</strain>
    </source>
</reference>
<name>A0AAW9NW02_9BACL</name>
<protein>
    <submittedName>
        <fullName evidence="4">Patatin-like phospholipase family protein</fullName>
    </submittedName>
</protein>
<dbReference type="EMBL" id="JARSFG010000046">
    <property type="protein sequence ID" value="MEC1180816.1"/>
    <property type="molecule type" value="Genomic_DNA"/>
</dbReference>
<keyword evidence="2" id="KW-0378">Hydrolase</keyword>
<dbReference type="AlphaFoldDB" id="A0AAW9NW02"/>
<dbReference type="PROSITE" id="PS51635">
    <property type="entry name" value="PNPLA"/>
    <property type="match status" value="1"/>
</dbReference>
<keyword evidence="5" id="KW-1185">Reference proteome</keyword>
<feature type="short sequence motif" description="GXSXG" evidence="2">
    <location>
        <begin position="36"/>
        <end position="40"/>
    </location>
</feature>
<evidence type="ECO:0000259" key="3">
    <source>
        <dbReference type="PROSITE" id="PS51635"/>
    </source>
</evidence>
<dbReference type="GO" id="GO:0016787">
    <property type="term" value="F:hydrolase activity"/>
    <property type="evidence" value="ECO:0007669"/>
    <property type="project" value="UniProtKB-UniRule"/>
</dbReference>
<dbReference type="PANTHER" id="PTHR46394:SF1">
    <property type="entry name" value="PNPLA DOMAIN-CONTAINING PROTEIN"/>
    <property type="match status" value="1"/>
</dbReference>
<feature type="domain" description="PNPLA" evidence="3">
    <location>
        <begin position="5"/>
        <end position="196"/>
    </location>
</feature>
<proteinExistence type="predicted"/>
<dbReference type="SUPFAM" id="SSF52151">
    <property type="entry name" value="FabD/lysophospholipase-like"/>
    <property type="match status" value="1"/>
</dbReference>
<dbReference type="InterPro" id="IPR016035">
    <property type="entry name" value="Acyl_Trfase/lysoPLipase"/>
</dbReference>
<dbReference type="Proteomes" id="UP001344888">
    <property type="component" value="Unassembled WGS sequence"/>
</dbReference>
<feature type="short sequence motif" description="GXGXXG" evidence="2">
    <location>
        <begin position="9"/>
        <end position="14"/>
    </location>
</feature>
<dbReference type="InterPro" id="IPR052580">
    <property type="entry name" value="Lipid_Hydrolase"/>
</dbReference>
<evidence type="ECO:0000256" key="2">
    <source>
        <dbReference type="PROSITE-ProRule" id="PRU01161"/>
    </source>
</evidence>